<dbReference type="InterPro" id="IPR027417">
    <property type="entry name" value="P-loop_NTPase"/>
</dbReference>
<dbReference type="PROSITE" id="PS50011">
    <property type="entry name" value="PROTEIN_KINASE_DOM"/>
    <property type="match status" value="1"/>
</dbReference>
<dbReference type="PROSITE" id="PS50109">
    <property type="entry name" value="HIS_KIN"/>
    <property type="match status" value="1"/>
</dbReference>
<dbReference type="InterPro" id="IPR003018">
    <property type="entry name" value="GAF"/>
</dbReference>
<dbReference type="SUPFAM" id="SSF52540">
    <property type="entry name" value="P-loop containing nucleoside triphosphate hydrolases"/>
    <property type="match status" value="1"/>
</dbReference>
<dbReference type="SMART" id="SM00065">
    <property type="entry name" value="GAF"/>
    <property type="match status" value="1"/>
</dbReference>
<protein>
    <recommendedName>
        <fullName evidence="2">histidine kinase</fullName>
        <ecNumber evidence="2">2.7.13.3</ecNumber>
    </recommendedName>
</protein>
<dbReference type="InterPro" id="IPR041664">
    <property type="entry name" value="AAA_16"/>
</dbReference>
<dbReference type="GO" id="GO:0000155">
    <property type="term" value="F:phosphorelay sensor kinase activity"/>
    <property type="evidence" value="ECO:0007669"/>
    <property type="project" value="InterPro"/>
</dbReference>
<accession>A0AAW8EPM8</accession>
<dbReference type="InterPro" id="IPR003594">
    <property type="entry name" value="HATPase_dom"/>
</dbReference>
<dbReference type="InterPro" id="IPR005467">
    <property type="entry name" value="His_kinase_dom"/>
</dbReference>
<feature type="coiled-coil region" evidence="4">
    <location>
        <begin position="1483"/>
        <end position="1517"/>
    </location>
</feature>
<organism evidence="7 8">
    <name type="scientific">Variovorax paradoxus</name>
    <dbReference type="NCBI Taxonomy" id="34073"/>
    <lineage>
        <taxon>Bacteria</taxon>
        <taxon>Pseudomonadati</taxon>
        <taxon>Pseudomonadota</taxon>
        <taxon>Betaproteobacteria</taxon>
        <taxon>Burkholderiales</taxon>
        <taxon>Comamonadaceae</taxon>
        <taxon>Variovorax</taxon>
    </lineage>
</organism>
<dbReference type="Pfam" id="PF00069">
    <property type="entry name" value="Pkinase"/>
    <property type="match status" value="1"/>
</dbReference>
<name>A0AAW8EPM8_VARPD</name>
<reference evidence="7" key="1">
    <citation type="submission" date="2023-07" db="EMBL/GenBank/DDBJ databases">
        <title>Sorghum-associated microbial communities from plants grown in Nebraska, USA.</title>
        <authorList>
            <person name="Schachtman D."/>
        </authorList>
    </citation>
    <scope>NUCLEOTIDE SEQUENCE</scope>
    <source>
        <strain evidence="7">DS3315</strain>
    </source>
</reference>
<dbReference type="InterPro" id="IPR036890">
    <property type="entry name" value="HATPase_C_sf"/>
</dbReference>
<dbReference type="PRINTS" id="PR00344">
    <property type="entry name" value="BCTRLSENSOR"/>
</dbReference>
<keyword evidence="7" id="KW-0808">Transferase</keyword>
<dbReference type="Gene3D" id="1.10.510.10">
    <property type="entry name" value="Transferase(Phosphotransferase) domain 1"/>
    <property type="match status" value="1"/>
</dbReference>
<comment type="catalytic activity">
    <reaction evidence="1">
        <text>ATP + protein L-histidine = ADP + protein N-phospho-L-histidine.</text>
        <dbReference type="EC" id="2.7.13.3"/>
    </reaction>
</comment>
<sequence length="1748" mass="188777">MRQEELSERRQAEIPDSTLYVDRAETEPAHGRLHIFAAAQETVEQQFSGAGLLSRDFYDLDTGTPRLERASAAGCASWLVAGRGQVAPATLATLQREYAFRSALHENWAAVPMALVPHGEGALLVLKDPGGELLRRTARPVRNMEAFIALALQLAAAVQAMHAAGVMHRALTPDCLLCTPGASAYLTGFGYAARLDADNGVPADGSLAWDEDSFDYMAPELGGRMNIRVDARADLYSLGCVLYELLAGRPPFQGEDIAERIHAHATQKPRPPGELREGVPAQLSLLVLKLLEKAPDHRYGGTASVLADLRHCETLQRQRGCIPPFALDAHATLHRMLRTQQVLGRDAELQTLDALYREVAGSARSRVAWVSGPSGIGKSILLREAVARIQQSGTPLLAAVKSEEGSLGRPYAVLVQALEQLLQFVLGCPEDEFAIWQDRIRAATNAVDRTLAGFLPSLALVLGPQAETPESPDTAPAIERERVLHGMARLLACFATAARPLLLWLDDLQWADAGTLQVLERLLHQYPGKALLLVGAFRAKEVDANHPLRTGRLAEVPDAVTMELGPLDEGALRELIAQALQQDADALGPLAEVIGRKTRRNPFFAQHLLGLLADDGLLAYDAQAAAWRWSLERIAAHPGIDNVVDLLARRFEQLPGPTQSVLQLLSCLGHRASGEALAVATGLASGADALRSLEAALEPALQAGSVCREDNDWVFCHDRFREAAYASIPPEERAPLHLQVARRQLAHPAMSAQVFAIAAQAGLARPAVDAPHERRRFARLNLEAGRQAKAATAHHSALGFFRAALDFLGEDDVSEDGLAARASCGEAEFMTGALEVAEARLAALEQVAGDGIFGADLARLRAALYTTLGRFDLALGVGLAFLRKSGIHVPMQPDDAAVDREYAQLQAWLERHGIEALRQLPVATDPLRRAITNIFADLIPPALYTDQNLVDLILLRMANLGIVHGHTDASADGYVCMTQVFGVRYGNYAAAREFGALALHLVDECGLVRYRGRVHMAFGTMIVPWTQPARAARDYIRRAYKVLVETADHTFAIYCAPNEASGMLFAGEFLGEVRDTVERGLAIARDANFQFVVDALLSQKLLLARLQDGTRGDPGEAPRLPPEGAPPTLVDFEYWVYRLEGALLCGELAEALEARGRAEACASAGRTFAESGELPYYGALALLALPARDAAQQAALQRDVDQLAAWSLACPDNFSARFELVRAELARVDGRLLEASEAYAHAVSKARRSGFTQVEALAAELAAAFHAGRGDELSAHGHLRYARGAWQRWGATAKVRQLQAAHPAVFEQDAWAPAASRLQALDAQAVLRISTALASDIVPARLVETLLRTALESAGAGYGTLTLLRQGAWQVRAQAQVLDGATSVTQEPVALGSGTCPVSIVQSVARTQQRIVVGDAREEPSLAQDDYVRRRRPRSVLCVPLMRHATLIGVLYLENNLAAHVFTQSKAEVLEVIASHAAFALENARLYEELLEQNHQRALAEEELRGALAELERASRLKAMGELVASIVHEIGQPIAAVDTSASAALRWLDRSTPDISEAREMLIHISKSALRARTIIQGLRAKARKAEPQFAVFDLNEALREAVTLVAGPLESLGIVLELQGLDAPEPVYGDRVQLQQVAVNLLMNGAESMTALEHGTPRRLRLACASDQDGRVRVAVDDVGTGIGAEDADRLLQPLFSTKANGMGMGLAICKSILDAHGGTLALLPRETVGTRAVFTLPRPDPAQPT</sequence>
<dbReference type="InterPro" id="IPR036097">
    <property type="entry name" value="HisK_dim/P_sf"/>
</dbReference>
<dbReference type="SUPFAM" id="SSF56112">
    <property type="entry name" value="Protein kinase-like (PK-like)"/>
    <property type="match status" value="1"/>
</dbReference>
<feature type="domain" description="Protein kinase" evidence="5">
    <location>
        <begin position="42"/>
        <end position="314"/>
    </location>
</feature>
<evidence type="ECO:0000256" key="3">
    <source>
        <dbReference type="ARBA" id="ARBA00022553"/>
    </source>
</evidence>
<evidence type="ECO:0000259" key="5">
    <source>
        <dbReference type="PROSITE" id="PS50011"/>
    </source>
</evidence>
<dbReference type="Gene3D" id="1.10.287.130">
    <property type="match status" value="1"/>
</dbReference>
<evidence type="ECO:0000313" key="8">
    <source>
        <dbReference type="Proteomes" id="UP001224845"/>
    </source>
</evidence>
<dbReference type="Proteomes" id="UP001224845">
    <property type="component" value="Unassembled WGS sequence"/>
</dbReference>
<dbReference type="Gene3D" id="3.40.50.300">
    <property type="entry name" value="P-loop containing nucleotide triphosphate hydrolases"/>
    <property type="match status" value="1"/>
</dbReference>
<dbReference type="Pfam" id="PF13191">
    <property type="entry name" value="AAA_16"/>
    <property type="match status" value="1"/>
</dbReference>
<keyword evidence="4" id="KW-0175">Coiled coil</keyword>
<dbReference type="InterPro" id="IPR004358">
    <property type="entry name" value="Sig_transdc_His_kin-like_C"/>
</dbReference>
<dbReference type="Pfam" id="PF01590">
    <property type="entry name" value="GAF"/>
    <property type="match status" value="1"/>
</dbReference>
<dbReference type="Gene3D" id="3.30.450.40">
    <property type="match status" value="1"/>
</dbReference>
<dbReference type="SMART" id="SM00220">
    <property type="entry name" value="S_TKc"/>
    <property type="match status" value="1"/>
</dbReference>
<dbReference type="RefSeq" id="WP_307596801.1">
    <property type="nucleotide sequence ID" value="NZ_JAUSRV010000019.1"/>
</dbReference>
<dbReference type="SMART" id="SM00387">
    <property type="entry name" value="HATPase_c"/>
    <property type="match status" value="1"/>
</dbReference>
<evidence type="ECO:0000313" key="7">
    <source>
        <dbReference type="EMBL" id="MDP9974773.1"/>
    </source>
</evidence>
<evidence type="ECO:0000256" key="2">
    <source>
        <dbReference type="ARBA" id="ARBA00012438"/>
    </source>
</evidence>
<proteinExistence type="predicted"/>
<evidence type="ECO:0000256" key="1">
    <source>
        <dbReference type="ARBA" id="ARBA00000085"/>
    </source>
</evidence>
<evidence type="ECO:0000259" key="6">
    <source>
        <dbReference type="PROSITE" id="PS50109"/>
    </source>
</evidence>
<evidence type="ECO:0000256" key="4">
    <source>
        <dbReference type="SAM" id="Coils"/>
    </source>
</evidence>
<dbReference type="SUPFAM" id="SSF55781">
    <property type="entry name" value="GAF domain-like"/>
    <property type="match status" value="1"/>
</dbReference>
<comment type="caution">
    <text evidence="7">The sequence shown here is derived from an EMBL/GenBank/DDBJ whole genome shotgun (WGS) entry which is preliminary data.</text>
</comment>
<dbReference type="InterPro" id="IPR011009">
    <property type="entry name" value="Kinase-like_dom_sf"/>
</dbReference>
<dbReference type="SMART" id="SM00388">
    <property type="entry name" value="HisKA"/>
    <property type="match status" value="1"/>
</dbReference>
<keyword evidence="7" id="KW-0418">Kinase</keyword>
<dbReference type="SUPFAM" id="SSF47384">
    <property type="entry name" value="Homodimeric domain of signal transducing histidine kinase"/>
    <property type="match status" value="1"/>
</dbReference>
<dbReference type="GO" id="GO:0005524">
    <property type="term" value="F:ATP binding"/>
    <property type="evidence" value="ECO:0007669"/>
    <property type="project" value="InterPro"/>
</dbReference>
<dbReference type="InterPro" id="IPR000719">
    <property type="entry name" value="Prot_kinase_dom"/>
</dbReference>
<dbReference type="InterPro" id="IPR053159">
    <property type="entry name" value="Hybrid_Histidine_Kinase"/>
</dbReference>
<feature type="domain" description="Histidine kinase" evidence="6">
    <location>
        <begin position="1526"/>
        <end position="1743"/>
    </location>
</feature>
<dbReference type="EMBL" id="JAUSRV010000019">
    <property type="protein sequence ID" value="MDP9974773.1"/>
    <property type="molecule type" value="Genomic_DNA"/>
</dbReference>
<dbReference type="EC" id="2.7.13.3" evidence="2"/>
<dbReference type="InterPro" id="IPR003661">
    <property type="entry name" value="HisK_dim/P_dom"/>
</dbReference>
<dbReference type="Pfam" id="PF02518">
    <property type="entry name" value="HATPase_c"/>
    <property type="match status" value="1"/>
</dbReference>
<dbReference type="SUPFAM" id="SSF55874">
    <property type="entry name" value="ATPase domain of HSP90 chaperone/DNA topoisomerase II/histidine kinase"/>
    <property type="match status" value="1"/>
</dbReference>
<dbReference type="PANTHER" id="PTHR43642">
    <property type="entry name" value="HYBRID SIGNAL TRANSDUCTION HISTIDINE KINASE G"/>
    <property type="match status" value="1"/>
</dbReference>
<dbReference type="CDD" id="cd00082">
    <property type="entry name" value="HisKA"/>
    <property type="match status" value="1"/>
</dbReference>
<keyword evidence="3" id="KW-0597">Phosphoprotein</keyword>
<dbReference type="PANTHER" id="PTHR43642:SF1">
    <property type="entry name" value="HYBRID SIGNAL TRANSDUCTION HISTIDINE KINASE G"/>
    <property type="match status" value="1"/>
</dbReference>
<dbReference type="Gene3D" id="3.30.565.10">
    <property type="entry name" value="Histidine kinase-like ATPase, C-terminal domain"/>
    <property type="match status" value="1"/>
</dbReference>
<dbReference type="InterPro" id="IPR029016">
    <property type="entry name" value="GAF-like_dom_sf"/>
</dbReference>
<gene>
    <name evidence="7" type="ORF">J2W39_006043</name>
</gene>